<reference evidence="3 4" key="1">
    <citation type="journal article" date="2014" name="PLoS Genet.">
        <title>Phylogenetically driven sequencing of extremely halophilic archaea reveals strategies for static and dynamic osmo-response.</title>
        <authorList>
            <person name="Becker E.A."/>
            <person name="Seitzer P.M."/>
            <person name="Tritt A."/>
            <person name="Larsen D."/>
            <person name="Krusor M."/>
            <person name="Yao A.I."/>
            <person name="Wu D."/>
            <person name="Madern D."/>
            <person name="Eisen J.A."/>
            <person name="Darling A.E."/>
            <person name="Facciotti M.T."/>
        </authorList>
    </citation>
    <scope>NUCLEOTIDE SEQUENCE [LARGE SCALE GENOMIC DNA]</scope>
    <source>
        <strain evidence="3 4">ATCC BAA-1513</strain>
    </source>
</reference>
<dbReference type="GO" id="GO:0008080">
    <property type="term" value="F:N-acetyltransferase activity"/>
    <property type="evidence" value="ECO:0007669"/>
    <property type="project" value="InterPro"/>
</dbReference>
<dbReference type="InterPro" id="IPR050769">
    <property type="entry name" value="NAT_camello-type"/>
</dbReference>
<evidence type="ECO:0000313" key="3">
    <source>
        <dbReference type="EMBL" id="ELZ82548.1"/>
    </source>
</evidence>
<dbReference type="AlphaFoldDB" id="M0HFJ9"/>
<sequence>MAAVVGVSAAGLREFITNADPPLSMSDLPEGVAVRPYEPTDADAFWELKRGFELGIGEGTGGDDKLDTYEAKLTDDYRERYLSWVERCTTEDHGCVVVAEAERGEDDTESSLAGYAFALPEEMTFIWDAAVLNEIFVAPEFRGTGVADALMQAVLDHARSQDLPLDRMVLDVDEANDRARAFYDRYGFDHWGELVARDL</sequence>
<dbReference type="Gene3D" id="3.40.630.30">
    <property type="match status" value="1"/>
</dbReference>
<dbReference type="EMBL" id="AOLK01000022">
    <property type="protein sequence ID" value="ELZ82548.1"/>
    <property type="molecule type" value="Genomic_DNA"/>
</dbReference>
<evidence type="ECO:0000259" key="2">
    <source>
        <dbReference type="PROSITE" id="PS51186"/>
    </source>
</evidence>
<dbReference type="InterPro" id="IPR000182">
    <property type="entry name" value="GNAT_dom"/>
</dbReference>
<dbReference type="PANTHER" id="PTHR13947:SF37">
    <property type="entry name" value="LD18367P"/>
    <property type="match status" value="1"/>
</dbReference>
<organism evidence="3 4">
    <name type="scientific">Haloferax elongans ATCC BAA-1513</name>
    <dbReference type="NCBI Taxonomy" id="1230453"/>
    <lineage>
        <taxon>Archaea</taxon>
        <taxon>Methanobacteriati</taxon>
        <taxon>Methanobacteriota</taxon>
        <taxon>Stenosarchaea group</taxon>
        <taxon>Halobacteria</taxon>
        <taxon>Halobacteriales</taxon>
        <taxon>Haloferacaceae</taxon>
        <taxon>Haloferax</taxon>
    </lineage>
</organism>
<evidence type="ECO:0000313" key="4">
    <source>
        <dbReference type="Proteomes" id="UP000011612"/>
    </source>
</evidence>
<gene>
    <name evidence="3" type="ORF">C453_15723</name>
</gene>
<name>M0HFJ9_HALEO</name>
<dbReference type="PATRIC" id="fig|1230453.4.peg.3129"/>
<dbReference type="PROSITE" id="PS51186">
    <property type="entry name" value="GNAT"/>
    <property type="match status" value="1"/>
</dbReference>
<dbReference type="Pfam" id="PF00583">
    <property type="entry name" value="Acetyltransf_1"/>
    <property type="match status" value="1"/>
</dbReference>
<evidence type="ECO:0000256" key="1">
    <source>
        <dbReference type="ARBA" id="ARBA00022679"/>
    </source>
</evidence>
<comment type="caution">
    <text evidence="3">The sequence shown here is derived from an EMBL/GenBank/DDBJ whole genome shotgun (WGS) entry which is preliminary data.</text>
</comment>
<dbReference type="SUPFAM" id="SSF55729">
    <property type="entry name" value="Acyl-CoA N-acyltransferases (Nat)"/>
    <property type="match status" value="1"/>
</dbReference>
<dbReference type="InterPro" id="IPR016181">
    <property type="entry name" value="Acyl_CoA_acyltransferase"/>
</dbReference>
<feature type="domain" description="N-acetyltransferase" evidence="2">
    <location>
        <begin position="32"/>
        <end position="199"/>
    </location>
</feature>
<accession>M0HFJ9</accession>
<dbReference type="CDD" id="cd04301">
    <property type="entry name" value="NAT_SF"/>
    <property type="match status" value="1"/>
</dbReference>
<protein>
    <submittedName>
        <fullName evidence="3">Acetyltransferase</fullName>
    </submittedName>
</protein>
<keyword evidence="4" id="KW-1185">Reference proteome</keyword>
<dbReference type="PANTHER" id="PTHR13947">
    <property type="entry name" value="GNAT FAMILY N-ACETYLTRANSFERASE"/>
    <property type="match status" value="1"/>
</dbReference>
<keyword evidence="1 3" id="KW-0808">Transferase</keyword>
<dbReference type="Proteomes" id="UP000011612">
    <property type="component" value="Unassembled WGS sequence"/>
</dbReference>
<dbReference type="STRING" id="1230453.C453_15723"/>
<proteinExistence type="predicted"/>